<feature type="compositionally biased region" description="Polar residues" evidence="15">
    <location>
        <begin position="578"/>
        <end position="587"/>
    </location>
</feature>
<evidence type="ECO:0000313" key="18">
    <source>
        <dbReference type="Proteomes" id="UP000700334"/>
    </source>
</evidence>
<dbReference type="InterPro" id="IPR001279">
    <property type="entry name" value="Metallo-B-lactamas"/>
</dbReference>
<evidence type="ECO:0000256" key="3">
    <source>
        <dbReference type="ARBA" id="ARBA00010304"/>
    </source>
</evidence>
<evidence type="ECO:0000256" key="15">
    <source>
        <dbReference type="SAM" id="MobiDB-lite"/>
    </source>
</evidence>
<name>A0A8J6DT62_GALPY</name>
<feature type="region of interest" description="Disordered" evidence="15">
    <location>
        <begin position="614"/>
        <end position="654"/>
    </location>
</feature>
<dbReference type="GO" id="GO:0008270">
    <property type="term" value="F:zinc ion binding"/>
    <property type="evidence" value="ECO:0007669"/>
    <property type="project" value="UniProtKB-KW"/>
</dbReference>
<evidence type="ECO:0000256" key="4">
    <source>
        <dbReference type="ARBA" id="ARBA00012865"/>
    </source>
</evidence>
<comment type="subcellular location">
    <subcellularLocation>
        <location evidence="2">Nucleus</location>
    </subcellularLocation>
</comment>
<protein>
    <recommendedName>
        <fullName evidence="12">DNA cross-link repair 1A protein</fullName>
        <ecNumber evidence="4">3.5.2.6</ecNumber>
    </recommendedName>
    <alternativeName>
        <fullName evidence="13">SNM1 homolog A</fullName>
    </alternativeName>
</protein>
<dbReference type="FunFam" id="3.60.15.10:FF:000010">
    <property type="entry name" value="DNA cross-link repair 1A"/>
    <property type="match status" value="1"/>
</dbReference>
<comment type="subunit">
    <text evidence="11">Binds constitutively to TP53BP1. Binds CDC27, which is itself a component of the anaphase promoting complex (APC). Binds PIAS1.</text>
</comment>
<evidence type="ECO:0000259" key="16">
    <source>
        <dbReference type="PROSITE" id="PS51908"/>
    </source>
</evidence>
<evidence type="ECO:0000256" key="8">
    <source>
        <dbReference type="ARBA" id="ARBA00022833"/>
    </source>
</evidence>
<feature type="compositionally biased region" description="Basic and acidic residues" evidence="15">
    <location>
        <begin position="52"/>
        <end position="61"/>
    </location>
</feature>
<sequence>DFLEAEIWEYKSKRKPKSLHSSSYENIPKSVEKTTDGKYPSKRSRNKKRTIVPKEKAKDPEMCLGETDNKVSVASNQDSSCGDGTQQSQDKETTPRKRSKTHKNQVSPKIRPVYDGHCPNCQMPFSSLLGQTPRWHVFECLDSPPDSEIECPDGLLCTSTIPSHYKKYTHLLLAQSRASHSPFSSPAHRSSDSFTETNSHFPCNPEEGWSLYQKEVKNLNVSTDALLVTQCLRKSQSPTETNKKISSSTNSQTSQQAPQFTEFVNNGKVGVGLPLAEELGSQNSSEHINLPWPENDLSDCEISYSPLRTDEESFDGDEELAESQQELFFTESSKDGSLGEDDNSFTLVKFHSPLDQKENGSEVNSLTQDKYSEELNKCSTLNDCPIRVQNERVILCDDPSSPNGDFLSFPPALVEGPISSYLVAKAKADEPELLSSQSNKQKQVVEESAVYNQISLPLFKSKMSKPFESRGEGCLSFQPTQNKIRESPSKNFSAKNDANTKCSRRRACDGMLDSNVSKTQKFSSAPAAANPLKIPPACCTSNAVHASAKAMKQMDIGVYFGLPPKKKEEQVRGESTLEAMTSNPNQKRSQRCKRKAEISLSDLEFDAQNLNESQLSVELSSPRSQHQRKRCKKSDSLQEGAYKKRSGRLSNTESEAVNLRKDIAACGRPWRGNMKIPEPYKMREIRRRTCPFYKKIPGTGFAVDAFQYGQVEGCTAYFLTHFHSDHYAGLSKHFTFPIYCSEITGNLLKSKLHVQEQYIHPLPMDTKCRVNGIDVVLLDANHCPGAAMILFYLPNGNVVLHTGDFRANPSMERSFLAGQKVHTLYLDTTYCSPEYSFPSQQEVIQFAINTAFEAVTLNPRALVVCGTYSIGKEKVFLAIADVLGSKVGMSQEKYKTLQCLNIPEIKSLITTDMCSSLVHLLPMMQINFKVSIQEKMCPSRMSWKKGLQNHLEKCGRKYDQILAFRPTGWTHSNKFTSVSDIIPQTKGNISIYGIPYSEHSSYKEMKRFVQWLKPQKIIPTVNVGTLESRRTMEKYFNEWKLEAGLDLEKDSGSATQLRRLLGGIFTRGHQGELGTQGKDATIQLLPAAYAKSTWELEHRAFVPAVTDTWAQRAQACVPGSLRAVRPVKPVKGSRALRLPEWTVTQAQRLIHLRNPDQVGWSVVDSSRTVTMAPGHR</sequence>
<dbReference type="InterPro" id="IPR011084">
    <property type="entry name" value="DRMBL"/>
</dbReference>
<gene>
    <name evidence="17" type="ORF">J0S82_009668</name>
</gene>
<dbReference type="GO" id="GO:0006303">
    <property type="term" value="P:double-strand break repair via nonhomologous end joining"/>
    <property type="evidence" value="ECO:0007669"/>
    <property type="project" value="TreeGrafter"/>
</dbReference>
<keyword evidence="9 14" id="KW-0234">DNA repair</keyword>
<keyword evidence="10" id="KW-0539">Nucleus</keyword>
<keyword evidence="5" id="KW-0479">Metal-binding</keyword>
<dbReference type="OrthoDB" id="262529at2759"/>
<comment type="caution">
    <text evidence="17">The sequence shown here is derived from an EMBL/GenBank/DDBJ whole genome shotgun (WGS) entry which is preliminary data.</text>
</comment>
<dbReference type="SUPFAM" id="SSF56281">
    <property type="entry name" value="Metallo-hydrolase/oxidoreductase"/>
    <property type="match status" value="1"/>
</dbReference>
<comment type="catalytic activity">
    <reaction evidence="1">
        <text>a beta-lactam + H2O = a substituted beta-amino acid</text>
        <dbReference type="Rhea" id="RHEA:20401"/>
        <dbReference type="ChEBI" id="CHEBI:15377"/>
        <dbReference type="ChEBI" id="CHEBI:35627"/>
        <dbReference type="ChEBI" id="CHEBI:140347"/>
        <dbReference type="EC" id="3.5.2.6"/>
    </reaction>
</comment>
<keyword evidence="8" id="KW-0862">Zinc</keyword>
<dbReference type="Pfam" id="PF07522">
    <property type="entry name" value="DRMBL"/>
    <property type="match status" value="1"/>
</dbReference>
<keyword evidence="7 14" id="KW-0863">Zinc-finger</keyword>
<dbReference type="Pfam" id="PF12706">
    <property type="entry name" value="Lactamase_B_2"/>
    <property type="match status" value="1"/>
</dbReference>
<feature type="region of interest" description="Disordered" evidence="15">
    <location>
        <begin position="180"/>
        <end position="199"/>
    </location>
</feature>
<evidence type="ECO:0000256" key="5">
    <source>
        <dbReference type="ARBA" id="ARBA00022723"/>
    </source>
</evidence>
<evidence type="ECO:0000256" key="14">
    <source>
        <dbReference type="PROSITE-ProRule" id="PRU01256"/>
    </source>
</evidence>
<feature type="non-terminal residue" evidence="17">
    <location>
        <position position="1176"/>
    </location>
</feature>
<evidence type="ECO:0000256" key="2">
    <source>
        <dbReference type="ARBA" id="ARBA00004123"/>
    </source>
</evidence>
<dbReference type="GO" id="GO:0005634">
    <property type="term" value="C:nucleus"/>
    <property type="evidence" value="ECO:0007669"/>
    <property type="project" value="UniProtKB-SubCell"/>
</dbReference>
<reference evidence="17" key="1">
    <citation type="journal article" date="2021" name="Evol. Appl.">
        <title>The genome of the Pyrenean desman and the effects of bottlenecks and inbreeding on the genomic landscape of an endangered species.</title>
        <authorList>
            <person name="Escoda L."/>
            <person name="Castresana J."/>
        </authorList>
    </citation>
    <scope>NUCLEOTIDE SEQUENCE</scope>
    <source>
        <strain evidence="17">IBE-C5619</strain>
    </source>
</reference>
<keyword evidence="6 14" id="KW-0227">DNA damage</keyword>
<feature type="region of interest" description="Disordered" evidence="15">
    <location>
        <begin position="568"/>
        <end position="593"/>
    </location>
</feature>
<comment type="similarity">
    <text evidence="3">Belongs to the DNA repair metallo-beta-lactamase (DRMBL) family.</text>
</comment>
<feature type="region of interest" description="Disordered" evidence="15">
    <location>
        <begin position="11"/>
        <end position="111"/>
    </location>
</feature>
<dbReference type="GO" id="GO:0035312">
    <property type="term" value="F:5'-3' DNA exonuclease activity"/>
    <property type="evidence" value="ECO:0007669"/>
    <property type="project" value="TreeGrafter"/>
</dbReference>
<dbReference type="InterPro" id="IPR036866">
    <property type="entry name" value="RibonucZ/Hydroxyglut_hydro"/>
</dbReference>
<evidence type="ECO:0000256" key="11">
    <source>
        <dbReference type="ARBA" id="ARBA00064601"/>
    </source>
</evidence>
<dbReference type="Proteomes" id="UP000700334">
    <property type="component" value="Unassembled WGS sequence"/>
</dbReference>
<evidence type="ECO:0000256" key="13">
    <source>
        <dbReference type="ARBA" id="ARBA00078423"/>
    </source>
</evidence>
<feature type="compositionally biased region" description="Polar residues" evidence="15">
    <location>
        <begin position="70"/>
        <end position="88"/>
    </location>
</feature>
<proteinExistence type="inferred from homology"/>
<evidence type="ECO:0000313" key="17">
    <source>
        <dbReference type="EMBL" id="KAG8517433.1"/>
    </source>
</evidence>
<feature type="compositionally biased region" description="Low complexity" evidence="15">
    <location>
        <begin position="244"/>
        <end position="256"/>
    </location>
</feature>
<dbReference type="PANTHER" id="PTHR23240:SF6">
    <property type="entry name" value="DNA CROSS-LINK REPAIR 1A PROTEIN"/>
    <property type="match status" value="1"/>
</dbReference>
<evidence type="ECO:0000256" key="10">
    <source>
        <dbReference type="ARBA" id="ARBA00023242"/>
    </source>
</evidence>
<feature type="compositionally biased region" description="Basic residues" evidence="15">
    <location>
        <begin position="40"/>
        <end position="51"/>
    </location>
</feature>
<evidence type="ECO:0000256" key="9">
    <source>
        <dbReference type="ARBA" id="ARBA00023204"/>
    </source>
</evidence>
<dbReference type="PANTHER" id="PTHR23240">
    <property type="entry name" value="DNA CROSS-LINK REPAIR PROTEIN PSO2/SNM1-RELATED"/>
    <property type="match status" value="1"/>
</dbReference>
<dbReference type="EC" id="3.5.2.6" evidence="4"/>
<evidence type="ECO:0000256" key="12">
    <source>
        <dbReference type="ARBA" id="ARBA00069609"/>
    </source>
</evidence>
<feature type="domain" description="UBZ4-type" evidence="16">
    <location>
        <begin position="115"/>
        <end position="145"/>
    </location>
</feature>
<feature type="region of interest" description="Disordered" evidence="15">
    <location>
        <begin position="238"/>
        <end position="257"/>
    </location>
</feature>
<evidence type="ECO:0000256" key="1">
    <source>
        <dbReference type="ARBA" id="ARBA00001526"/>
    </source>
</evidence>
<keyword evidence="18" id="KW-1185">Reference proteome</keyword>
<dbReference type="InterPro" id="IPR006642">
    <property type="entry name" value="Rad18_UBZ4"/>
</dbReference>
<evidence type="ECO:0000256" key="7">
    <source>
        <dbReference type="ARBA" id="ARBA00022771"/>
    </source>
</evidence>
<dbReference type="GO" id="GO:0003684">
    <property type="term" value="F:damaged DNA binding"/>
    <property type="evidence" value="ECO:0007669"/>
    <property type="project" value="TreeGrafter"/>
</dbReference>
<dbReference type="AlphaFoldDB" id="A0A8J6DT62"/>
<organism evidence="17 18">
    <name type="scientific">Galemys pyrenaicus</name>
    <name type="common">Iberian desman</name>
    <name type="synonym">Pyrenean desman</name>
    <dbReference type="NCBI Taxonomy" id="202257"/>
    <lineage>
        <taxon>Eukaryota</taxon>
        <taxon>Metazoa</taxon>
        <taxon>Chordata</taxon>
        <taxon>Craniata</taxon>
        <taxon>Vertebrata</taxon>
        <taxon>Euteleostomi</taxon>
        <taxon>Mammalia</taxon>
        <taxon>Eutheria</taxon>
        <taxon>Laurasiatheria</taxon>
        <taxon>Eulipotyphla</taxon>
        <taxon>Talpidae</taxon>
        <taxon>Galemys</taxon>
    </lineage>
</organism>
<dbReference type="GO" id="GO:0036297">
    <property type="term" value="P:interstrand cross-link repair"/>
    <property type="evidence" value="ECO:0007669"/>
    <property type="project" value="TreeGrafter"/>
</dbReference>
<dbReference type="Gene3D" id="3.40.50.12650">
    <property type="match status" value="1"/>
</dbReference>
<dbReference type="FunFam" id="3.40.50.12650:FF:000001">
    <property type="entry name" value="DNA cross-link repair 1A"/>
    <property type="match status" value="1"/>
</dbReference>
<evidence type="ECO:0000256" key="6">
    <source>
        <dbReference type="ARBA" id="ARBA00022763"/>
    </source>
</evidence>
<dbReference type="EMBL" id="JAGFMF010011658">
    <property type="protein sequence ID" value="KAG8517433.1"/>
    <property type="molecule type" value="Genomic_DNA"/>
</dbReference>
<dbReference type="GO" id="GO:0008800">
    <property type="term" value="F:beta-lactamase activity"/>
    <property type="evidence" value="ECO:0007669"/>
    <property type="project" value="UniProtKB-EC"/>
</dbReference>
<accession>A0A8J6DT62</accession>
<dbReference type="Gene3D" id="3.60.15.10">
    <property type="entry name" value="Ribonuclease Z/Hydroxyacylglutathione hydrolase-like"/>
    <property type="match status" value="1"/>
</dbReference>
<feature type="compositionally biased region" description="Polar residues" evidence="15">
    <location>
        <begin position="614"/>
        <end position="624"/>
    </location>
</feature>
<dbReference type="PROSITE" id="PS51908">
    <property type="entry name" value="ZF_UBZ4"/>
    <property type="match status" value="1"/>
</dbReference>